<dbReference type="InterPro" id="IPR036390">
    <property type="entry name" value="WH_DNA-bd_sf"/>
</dbReference>
<dbReference type="Gene3D" id="3.40.190.290">
    <property type="match status" value="1"/>
</dbReference>
<proteinExistence type="inferred from homology"/>
<dbReference type="SUPFAM" id="SSF46785">
    <property type="entry name" value="Winged helix' DNA-binding domain"/>
    <property type="match status" value="1"/>
</dbReference>
<organism evidence="6 7">
    <name type="scientific">Rhizorhapis suberifaciens</name>
    <name type="common">corky root of lettuce</name>
    <dbReference type="NCBI Taxonomy" id="13656"/>
    <lineage>
        <taxon>Bacteria</taxon>
        <taxon>Pseudomonadati</taxon>
        <taxon>Pseudomonadota</taxon>
        <taxon>Alphaproteobacteria</taxon>
        <taxon>Sphingomonadales</taxon>
        <taxon>Sphingomonadaceae</taxon>
        <taxon>Rhizorhapis</taxon>
    </lineage>
</organism>
<dbReference type="EMBL" id="JACHOV010000011">
    <property type="protein sequence ID" value="MBB4642549.1"/>
    <property type="molecule type" value="Genomic_DNA"/>
</dbReference>
<name>A0A840HYA8_9SPHN</name>
<evidence type="ECO:0000256" key="4">
    <source>
        <dbReference type="ARBA" id="ARBA00023163"/>
    </source>
</evidence>
<dbReference type="Pfam" id="PF03466">
    <property type="entry name" value="LysR_substrate"/>
    <property type="match status" value="1"/>
</dbReference>
<keyword evidence="3 6" id="KW-0238">DNA-binding</keyword>
<comment type="similarity">
    <text evidence="1">Belongs to the LysR transcriptional regulatory family.</text>
</comment>
<dbReference type="PANTHER" id="PTHR30537">
    <property type="entry name" value="HTH-TYPE TRANSCRIPTIONAL REGULATOR"/>
    <property type="match status" value="1"/>
</dbReference>
<accession>A0A840HYA8</accession>
<dbReference type="PROSITE" id="PS50931">
    <property type="entry name" value="HTH_LYSR"/>
    <property type="match status" value="1"/>
</dbReference>
<evidence type="ECO:0000256" key="2">
    <source>
        <dbReference type="ARBA" id="ARBA00023015"/>
    </source>
</evidence>
<dbReference type="PANTHER" id="PTHR30537:SF5">
    <property type="entry name" value="HTH-TYPE TRANSCRIPTIONAL ACTIVATOR TTDR-RELATED"/>
    <property type="match status" value="1"/>
</dbReference>
<evidence type="ECO:0000256" key="1">
    <source>
        <dbReference type="ARBA" id="ARBA00009437"/>
    </source>
</evidence>
<dbReference type="GO" id="GO:0043565">
    <property type="term" value="F:sequence-specific DNA binding"/>
    <property type="evidence" value="ECO:0007669"/>
    <property type="project" value="TreeGrafter"/>
</dbReference>
<gene>
    <name evidence="6" type="ORF">HNQ99_002880</name>
</gene>
<evidence type="ECO:0000256" key="3">
    <source>
        <dbReference type="ARBA" id="ARBA00023125"/>
    </source>
</evidence>
<dbReference type="GO" id="GO:0003700">
    <property type="term" value="F:DNA-binding transcription factor activity"/>
    <property type="evidence" value="ECO:0007669"/>
    <property type="project" value="InterPro"/>
</dbReference>
<dbReference type="Proteomes" id="UP000575068">
    <property type="component" value="Unassembled WGS sequence"/>
</dbReference>
<keyword evidence="4" id="KW-0804">Transcription</keyword>
<dbReference type="Pfam" id="PF00126">
    <property type="entry name" value="HTH_1"/>
    <property type="match status" value="1"/>
</dbReference>
<sequence>MSAQNWIGYMHMFVAVARTKNFTRAAAALDMPISTLSRRIAELETAIGLRLLNRTTRRVELTEDGANYFARAERIVEDVRLAHEAIRNRVETPGGVLRVAMPEEVATHVAAPWLAEFTARYPHMSIEIDTAPTHIDPVADNFDVCILLNAVRDSSFTIRRLATFSLSLFASPAYVAANGLPEHPHDLVDHQCICVGPREPGRAIWTLSRGQEHFAVEVAGRVASVSHDLGLELARHGLGIAAGITRNYATDVAEKRLVPVLDKWQCDPLMVSAITPTKLIPAKTRVFLDFFAVRMNDMRKQIG</sequence>
<dbReference type="FunFam" id="1.10.10.10:FF:000001">
    <property type="entry name" value="LysR family transcriptional regulator"/>
    <property type="match status" value="1"/>
</dbReference>
<comment type="caution">
    <text evidence="6">The sequence shown here is derived from an EMBL/GenBank/DDBJ whole genome shotgun (WGS) entry which is preliminary data.</text>
</comment>
<feature type="domain" description="HTH lysR-type" evidence="5">
    <location>
        <begin position="10"/>
        <end position="62"/>
    </location>
</feature>
<keyword evidence="7" id="KW-1185">Reference proteome</keyword>
<evidence type="ECO:0000259" key="5">
    <source>
        <dbReference type="PROSITE" id="PS50931"/>
    </source>
</evidence>
<protein>
    <submittedName>
        <fullName evidence="6">DNA-binding transcriptional LysR family regulator</fullName>
    </submittedName>
</protein>
<dbReference type="InterPro" id="IPR058163">
    <property type="entry name" value="LysR-type_TF_proteobact-type"/>
</dbReference>
<reference evidence="6 7" key="1">
    <citation type="submission" date="2020-08" db="EMBL/GenBank/DDBJ databases">
        <title>Genomic Encyclopedia of Type Strains, Phase IV (KMG-IV): sequencing the most valuable type-strain genomes for metagenomic binning, comparative biology and taxonomic classification.</title>
        <authorList>
            <person name="Goeker M."/>
        </authorList>
    </citation>
    <scope>NUCLEOTIDE SEQUENCE [LARGE SCALE GENOMIC DNA]</scope>
    <source>
        <strain evidence="6 7">DSM 7465</strain>
    </source>
</reference>
<dbReference type="GO" id="GO:0006351">
    <property type="term" value="P:DNA-templated transcription"/>
    <property type="evidence" value="ECO:0007669"/>
    <property type="project" value="TreeGrafter"/>
</dbReference>
<dbReference type="InterPro" id="IPR005119">
    <property type="entry name" value="LysR_subst-bd"/>
</dbReference>
<dbReference type="AlphaFoldDB" id="A0A840HYA8"/>
<dbReference type="InterPro" id="IPR036388">
    <property type="entry name" value="WH-like_DNA-bd_sf"/>
</dbReference>
<dbReference type="Gene3D" id="1.10.10.10">
    <property type="entry name" value="Winged helix-like DNA-binding domain superfamily/Winged helix DNA-binding domain"/>
    <property type="match status" value="1"/>
</dbReference>
<evidence type="ECO:0000313" key="7">
    <source>
        <dbReference type="Proteomes" id="UP000575068"/>
    </source>
</evidence>
<dbReference type="SUPFAM" id="SSF53850">
    <property type="entry name" value="Periplasmic binding protein-like II"/>
    <property type="match status" value="1"/>
</dbReference>
<dbReference type="RefSeq" id="WP_184476738.1">
    <property type="nucleotide sequence ID" value="NZ_JACHOV010000011.1"/>
</dbReference>
<evidence type="ECO:0000313" key="6">
    <source>
        <dbReference type="EMBL" id="MBB4642549.1"/>
    </source>
</evidence>
<dbReference type="InterPro" id="IPR000847">
    <property type="entry name" value="LysR_HTH_N"/>
</dbReference>
<keyword evidence="2" id="KW-0805">Transcription regulation</keyword>
<dbReference type="CDD" id="cd08422">
    <property type="entry name" value="PBP2_CrgA_like"/>
    <property type="match status" value="1"/>
</dbReference>